<dbReference type="Proteomes" id="UP000193411">
    <property type="component" value="Unassembled WGS sequence"/>
</dbReference>
<sequence>MSDTGSNADPQEQPPSIGVHLRRRTAATGERHGRGRMTWPNGDVYDGNYTGGKRQGQGMYTWKKPKSRYVGEYHDNMRHGQGAMVYPDGSRYKGQWQNGRRHGKGVYVYPNADVYEGEWVEDMKQGEGVYTFVTTGSKIKGIWDKNFLQGPATILHADHSVSCTYEHVKETVPVNPEDETQGTKEVIKGSVLKLPSTLHFNSSGFEVKSHWIGEQVGLGPAVVAGGEEE</sequence>
<reference evidence="3 4" key="1">
    <citation type="submission" date="2016-07" db="EMBL/GenBank/DDBJ databases">
        <title>Pervasive Adenine N6-methylation of Active Genes in Fungi.</title>
        <authorList>
            <consortium name="DOE Joint Genome Institute"/>
            <person name="Mondo S.J."/>
            <person name="Dannebaum R.O."/>
            <person name="Kuo R.C."/>
            <person name="Labutti K."/>
            <person name="Haridas S."/>
            <person name="Kuo A."/>
            <person name="Salamov A."/>
            <person name="Ahrendt S.R."/>
            <person name="Lipzen A."/>
            <person name="Sullivan W."/>
            <person name="Andreopoulos W.B."/>
            <person name="Clum A."/>
            <person name="Lindquist E."/>
            <person name="Daum C."/>
            <person name="Ramamoorthy G.K."/>
            <person name="Gryganskyi A."/>
            <person name="Culley D."/>
            <person name="Magnuson J.K."/>
            <person name="James T.Y."/>
            <person name="O'Malley M.A."/>
            <person name="Stajich J.E."/>
            <person name="Spatafora J.W."/>
            <person name="Visel A."/>
            <person name="Grigoriev I.V."/>
        </authorList>
    </citation>
    <scope>NUCLEOTIDE SEQUENCE [LARGE SCALE GENOMIC DNA]</scope>
    <source>
        <strain evidence="3 4">PL171</strain>
    </source>
</reference>
<dbReference type="EMBL" id="MCFL01000001">
    <property type="protein sequence ID" value="ORZ41558.1"/>
    <property type="molecule type" value="Genomic_DNA"/>
</dbReference>
<evidence type="ECO:0000313" key="4">
    <source>
        <dbReference type="Proteomes" id="UP000193411"/>
    </source>
</evidence>
<dbReference type="Pfam" id="PF02493">
    <property type="entry name" value="MORN"/>
    <property type="match status" value="5"/>
</dbReference>
<dbReference type="SMART" id="SM00698">
    <property type="entry name" value="MORN"/>
    <property type="match status" value="5"/>
</dbReference>
<keyword evidence="4" id="KW-1185">Reference proteome</keyword>
<evidence type="ECO:0000256" key="1">
    <source>
        <dbReference type="ARBA" id="ARBA00022737"/>
    </source>
</evidence>
<dbReference type="AlphaFoldDB" id="A0A1Y2I3V5"/>
<name>A0A1Y2I3V5_9FUNG</name>
<dbReference type="STRING" id="765915.A0A1Y2I3V5"/>
<evidence type="ECO:0000313" key="3">
    <source>
        <dbReference type="EMBL" id="ORZ41558.1"/>
    </source>
</evidence>
<comment type="caution">
    <text evidence="3">The sequence shown here is derived from an EMBL/GenBank/DDBJ whole genome shotgun (WGS) entry which is preliminary data.</text>
</comment>
<dbReference type="PANTHER" id="PTHR43215:SF14">
    <property type="entry name" value="RADIAL SPOKE HEAD 1 HOMOLOG"/>
    <property type="match status" value="1"/>
</dbReference>
<dbReference type="OrthoDB" id="294378at2759"/>
<gene>
    <name evidence="3" type="ORF">BCR44DRAFT_1423058</name>
</gene>
<feature type="compositionally biased region" description="Polar residues" evidence="2">
    <location>
        <begin position="1"/>
        <end position="10"/>
    </location>
</feature>
<dbReference type="InterPro" id="IPR003409">
    <property type="entry name" value="MORN"/>
</dbReference>
<dbReference type="Gene3D" id="2.20.110.10">
    <property type="entry name" value="Histone H3 K4-specific methyltransferase SET7/9 N-terminal domain"/>
    <property type="match status" value="2"/>
</dbReference>
<keyword evidence="1" id="KW-0677">Repeat</keyword>
<dbReference type="PANTHER" id="PTHR43215">
    <property type="entry name" value="RADIAL SPOKE HEAD 1 HOMOLOG"/>
    <property type="match status" value="1"/>
</dbReference>
<dbReference type="FunFam" id="2.20.110.10:FF:000002">
    <property type="entry name" value="Phosphatidylinositol 4-phosphate 5-kinase 8"/>
    <property type="match status" value="1"/>
</dbReference>
<evidence type="ECO:0000256" key="2">
    <source>
        <dbReference type="SAM" id="MobiDB-lite"/>
    </source>
</evidence>
<feature type="region of interest" description="Disordered" evidence="2">
    <location>
        <begin position="1"/>
        <end position="46"/>
    </location>
</feature>
<accession>A0A1Y2I3V5</accession>
<evidence type="ECO:0008006" key="5">
    <source>
        <dbReference type="Google" id="ProtNLM"/>
    </source>
</evidence>
<organism evidence="3 4">
    <name type="scientific">Catenaria anguillulae PL171</name>
    <dbReference type="NCBI Taxonomy" id="765915"/>
    <lineage>
        <taxon>Eukaryota</taxon>
        <taxon>Fungi</taxon>
        <taxon>Fungi incertae sedis</taxon>
        <taxon>Blastocladiomycota</taxon>
        <taxon>Blastocladiomycetes</taxon>
        <taxon>Blastocladiales</taxon>
        <taxon>Catenariaceae</taxon>
        <taxon>Catenaria</taxon>
    </lineage>
</organism>
<protein>
    <recommendedName>
        <fullName evidence="5">Radial spoke head 1 homolog</fullName>
    </recommendedName>
</protein>
<proteinExistence type="predicted"/>
<dbReference type="SUPFAM" id="SSF82185">
    <property type="entry name" value="Histone H3 K4-specific methyltransferase SET7/9 N-terminal domain"/>
    <property type="match status" value="2"/>
</dbReference>